<comment type="caution">
    <text evidence="1">The sequence shown here is derived from an EMBL/GenBank/DDBJ whole genome shotgun (WGS) entry which is preliminary data.</text>
</comment>
<protein>
    <submittedName>
        <fullName evidence="1">Uncharacterized protein</fullName>
    </submittedName>
</protein>
<dbReference type="EMBL" id="JANBPG010000307">
    <property type="protein sequence ID" value="KAJ1897701.1"/>
    <property type="molecule type" value="Genomic_DNA"/>
</dbReference>
<keyword evidence="2" id="KW-1185">Reference proteome</keyword>
<reference evidence="1" key="1">
    <citation type="submission" date="2022-07" db="EMBL/GenBank/DDBJ databases">
        <title>Phylogenomic reconstructions and comparative analyses of Kickxellomycotina fungi.</title>
        <authorList>
            <person name="Reynolds N.K."/>
            <person name="Stajich J.E."/>
            <person name="Barry K."/>
            <person name="Grigoriev I.V."/>
            <person name="Crous P."/>
            <person name="Smith M.E."/>
        </authorList>
    </citation>
    <scope>NUCLEOTIDE SEQUENCE</scope>
    <source>
        <strain evidence="1">Benny 63K</strain>
    </source>
</reference>
<organism evidence="1 2">
    <name type="scientific">Kickxella alabastrina</name>
    <dbReference type="NCBI Taxonomy" id="61397"/>
    <lineage>
        <taxon>Eukaryota</taxon>
        <taxon>Fungi</taxon>
        <taxon>Fungi incertae sedis</taxon>
        <taxon>Zoopagomycota</taxon>
        <taxon>Kickxellomycotina</taxon>
        <taxon>Kickxellomycetes</taxon>
        <taxon>Kickxellales</taxon>
        <taxon>Kickxellaceae</taxon>
        <taxon>Kickxella</taxon>
    </lineage>
</organism>
<proteinExistence type="predicted"/>
<evidence type="ECO:0000313" key="2">
    <source>
        <dbReference type="Proteomes" id="UP001150581"/>
    </source>
</evidence>
<sequence>MLAKRPHEDSSPGSSHKKQRLECAIHPADNNDISSIVGRKRSIEDTENDPPYKKGKAHETLTDEDAPDQPPDNNNIPQPAGEPMEGVDNDDAKMDSVNHLPNFVTTQRPSTPVQENDAQEPENSVDANEWTEPGAAHFPLTLPLRSPFLGPTHGLSSNVQSPLPSPSSGPLFICSSTEPLPPSGLALNQTGSPLSPISSFIHSSTAPLPSPSSTFGRPSAEESPFLGPGLAQAFSPPSPGLFYERCNTEPPPSPGHALGHAYSLLSPGPSFDRSNSEPLSSFDPAYGHARNVRSPLLEHADNFEQADNAIVEVDAPPWLPAEELNPAYRDKMLCKELKNFTDFEPKVVNLAEPEVAAYRKRAAAVADNVCKAMQYFRISSILQESVPMLASLIRSDSTRAIEFTHSAYDDVLGLAFRLEKDCNLFSDWAGTEAFGNVAGAGVDWFFEESIISGAEAITMFVARLLKGFNHHAKGEQGRPEPRRLLSPSLAIDFEELDDQGNGRLVMGLEAKSIADVLANGSKAAFSLDSEYAEVSNEWYASLFAAIEVRPGMSNSDKEDAKLHLAKRSRNIYRMQPNRRFLWGLTICGKAVRAYLFGPNFVLDSEDLNMDISTEAGYNEVVKLFVNLSFAEDYRLGYDPTIKHLHDLDCWEITAPCNADDGSSTGSCTYYSNKVLEADDHIIGSHKRRFLATKKMPTADEPICDKDCMVVVHDMWSELLRPVRENFCDEDISDELYILRYINDDFWGRIDLNGTYPVLAECGIVRFECGSQQKPTDDTNYGILGNIYDEPSIPLGAPIPGCVHRRYVTGPIGSPLTEITSAEDMVAVVMDIMEICRQMYATSKHVHLNMSPETIRFRRLNNGRIKGMIWGFNGLANRGKTSAESANECVGPPHFMSVNAVELNSNPLTELDEWESLIYIIHSVVLHSWKRFAKTETKTETETETEIDARIDTELDDNLAYLKRWDEKVKSFDSRAKRECLDNSANFARYLNTLDDTIPGCKLIKDLLNDLRGALIESSCYHKDAVGALIREGEYMEPDPFSEEPVDLSPMVDPFRIRADWAPYIAARLRAILDHYAANLSQWSHPKN</sequence>
<evidence type="ECO:0000313" key="1">
    <source>
        <dbReference type="EMBL" id="KAJ1897701.1"/>
    </source>
</evidence>
<gene>
    <name evidence="1" type="ORF">LPJ66_003208</name>
</gene>
<accession>A0ACC1IP38</accession>
<name>A0ACC1IP38_9FUNG</name>
<dbReference type="Proteomes" id="UP001150581">
    <property type="component" value="Unassembled WGS sequence"/>
</dbReference>